<dbReference type="RefSeq" id="WP_131608155.1">
    <property type="nucleotide sequence ID" value="NZ_SJSM01000003.1"/>
</dbReference>
<dbReference type="AlphaFoldDB" id="A0A4U1G8Q8"/>
<evidence type="ECO:0000256" key="4">
    <source>
        <dbReference type="ARBA" id="ARBA00023163"/>
    </source>
</evidence>
<reference evidence="8 10" key="2">
    <citation type="submission" date="2019-04" db="EMBL/GenBank/DDBJ databases">
        <title>Pedobacter sp. RP-1-16 sp. nov., isolated from Arctic soil.</title>
        <authorList>
            <person name="Dahal R.H."/>
            <person name="Kim D.-U."/>
        </authorList>
    </citation>
    <scope>NUCLEOTIDE SEQUENCE [LARGE SCALE GENOMIC DNA]</scope>
    <source>
        <strain evidence="8 10">RP-1-16</strain>
    </source>
</reference>
<dbReference type="InterPro" id="IPR013249">
    <property type="entry name" value="RNA_pol_sigma70_r4_t2"/>
</dbReference>
<protein>
    <submittedName>
        <fullName evidence="8">RNA polymerase sigma-70 factor</fullName>
    </submittedName>
</protein>
<evidence type="ECO:0000313" key="7">
    <source>
        <dbReference type="EMBL" id="TCC97797.1"/>
    </source>
</evidence>
<keyword evidence="9" id="KW-1185">Reference proteome</keyword>
<dbReference type="Gene3D" id="1.10.1740.10">
    <property type="match status" value="1"/>
</dbReference>
<evidence type="ECO:0000313" key="9">
    <source>
        <dbReference type="Proteomes" id="UP000291117"/>
    </source>
</evidence>
<reference evidence="7 9" key="1">
    <citation type="submission" date="2019-02" db="EMBL/GenBank/DDBJ databases">
        <title>Pedobacter sp. RP-3-8 sp. nov., isolated from Arctic soil.</title>
        <authorList>
            <person name="Dahal R.H."/>
        </authorList>
    </citation>
    <scope>NUCLEOTIDE SEQUENCE [LARGE SCALE GENOMIC DNA]</scope>
    <source>
        <strain evidence="7 9">RP-3-8</strain>
    </source>
</reference>
<evidence type="ECO:0000256" key="3">
    <source>
        <dbReference type="ARBA" id="ARBA00023082"/>
    </source>
</evidence>
<dbReference type="InterPro" id="IPR014327">
    <property type="entry name" value="RNA_pol_sigma70_bacteroid"/>
</dbReference>
<dbReference type="GO" id="GO:0003677">
    <property type="term" value="F:DNA binding"/>
    <property type="evidence" value="ECO:0007669"/>
    <property type="project" value="InterPro"/>
</dbReference>
<sequence length="194" mass="22477">MASYDSFTDGELASLLLSGDESAFSQIFIRYNGLLYSHAYKKLRNREEAKDVIQDVFALLWTKRHEIDFKSNLTGYLYTAVRNKIFDFISHQTVESKYLGSLQNFLDNGTAVTDHVIREKQIVAIIEKEIAALPPRMRLVFELSRKKYMSHKEIAEELGISQQTVTDQIKKALKILRTKLGLVIYLIFLLNYKF</sequence>
<comment type="similarity">
    <text evidence="1">Belongs to the sigma-70 factor family. ECF subfamily.</text>
</comment>
<feature type="domain" description="RNA polymerase sigma-70 region 2" evidence="5">
    <location>
        <begin position="29"/>
        <end position="92"/>
    </location>
</feature>
<dbReference type="Gene3D" id="1.10.10.10">
    <property type="entry name" value="Winged helix-like DNA-binding domain superfamily/Winged helix DNA-binding domain"/>
    <property type="match status" value="1"/>
</dbReference>
<dbReference type="SUPFAM" id="SSF88659">
    <property type="entry name" value="Sigma3 and sigma4 domains of RNA polymerase sigma factors"/>
    <property type="match status" value="1"/>
</dbReference>
<dbReference type="PANTHER" id="PTHR43133:SF46">
    <property type="entry name" value="RNA POLYMERASE SIGMA-70 FACTOR ECF SUBFAMILY"/>
    <property type="match status" value="1"/>
</dbReference>
<evidence type="ECO:0000259" key="5">
    <source>
        <dbReference type="Pfam" id="PF04542"/>
    </source>
</evidence>
<keyword evidence="2" id="KW-0805">Transcription regulation</keyword>
<organism evidence="8 10">
    <name type="scientific">Pedobacter hiemivivus</name>
    <dbReference type="NCBI Taxonomy" id="2530454"/>
    <lineage>
        <taxon>Bacteria</taxon>
        <taxon>Pseudomonadati</taxon>
        <taxon>Bacteroidota</taxon>
        <taxon>Sphingobacteriia</taxon>
        <taxon>Sphingobacteriales</taxon>
        <taxon>Sphingobacteriaceae</taxon>
        <taxon>Pedobacter</taxon>
    </lineage>
</organism>
<evidence type="ECO:0000259" key="6">
    <source>
        <dbReference type="Pfam" id="PF08281"/>
    </source>
</evidence>
<dbReference type="GO" id="GO:0016987">
    <property type="term" value="F:sigma factor activity"/>
    <property type="evidence" value="ECO:0007669"/>
    <property type="project" value="UniProtKB-KW"/>
</dbReference>
<dbReference type="InterPro" id="IPR036388">
    <property type="entry name" value="WH-like_DNA-bd_sf"/>
</dbReference>
<dbReference type="Proteomes" id="UP000309594">
    <property type="component" value="Unassembled WGS sequence"/>
</dbReference>
<dbReference type="Pfam" id="PF04542">
    <property type="entry name" value="Sigma70_r2"/>
    <property type="match status" value="1"/>
</dbReference>
<evidence type="ECO:0000313" key="8">
    <source>
        <dbReference type="EMBL" id="TKC60211.1"/>
    </source>
</evidence>
<keyword evidence="3" id="KW-0731">Sigma factor</keyword>
<dbReference type="InterPro" id="IPR013324">
    <property type="entry name" value="RNA_pol_sigma_r3/r4-like"/>
</dbReference>
<dbReference type="PANTHER" id="PTHR43133">
    <property type="entry name" value="RNA POLYMERASE ECF-TYPE SIGMA FACTO"/>
    <property type="match status" value="1"/>
</dbReference>
<dbReference type="NCBIfam" id="TIGR02937">
    <property type="entry name" value="sigma70-ECF"/>
    <property type="match status" value="1"/>
</dbReference>
<dbReference type="InterPro" id="IPR039425">
    <property type="entry name" value="RNA_pol_sigma-70-like"/>
</dbReference>
<evidence type="ECO:0000313" key="10">
    <source>
        <dbReference type="Proteomes" id="UP000309594"/>
    </source>
</evidence>
<comment type="caution">
    <text evidence="8">The sequence shown here is derived from an EMBL/GenBank/DDBJ whole genome shotgun (WGS) entry which is preliminary data.</text>
</comment>
<dbReference type="SUPFAM" id="SSF88946">
    <property type="entry name" value="Sigma2 domain of RNA polymerase sigma factors"/>
    <property type="match status" value="1"/>
</dbReference>
<dbReference type="EMBL" id="SJSM01000003">
    <property type="protein sequence ID" value="TCC97797.1"/>
    <property type="molecule type" value="Genomic_DNA"/>
</dbReference>
<keyword evidence="4" id="KW-0804">Transcription</keyword>
<evidence type="ECO:0000256" key="2">
    <source>
        <dbReference type="ARBA" id="ARBA00023015"/>
    </source>
</evidence>
<proteinExistence type="inferred from homology"/>
<dbReference type="NCBIfam" id="TIGR02985">
    <property type="entry name" value="Sig70_bacteroi1"/>
    <property type="match status" value="1"/>
</dbReference>
<name>A0A4U1G8Q8_9SPHI</name>
<dbReference type="Pfam" id="PF08281">
    <property type="entry name" value="Sigma70_r4_2"/>
    <property type="match status" value="1"/>
</dbReference>
<accession>A0A4R0NDL3</accession>
<dbReference type="CDD" id="cd06171">
    <property type="entry name" value="Sigma70_r4"/>
    <property type="match status" value="1"/>
</dbReference>
<dbReference type="EMBL" id="SWDX01000005">
    <property type="protein sequence ID" value="TKC60211.1"/>
    <property type="molecule type" value="Genomic_DNA"/>
</dbReference>
<dbReference type="OrthoDB" id="659569at2"/>
<accession>A0A4U1G8Q8</accession>
<gene>
    <name evidence="7" type="ORF">EZ444_07760</name>
    <name evidence="8" type="ORF">FBD94_14970</name>
</gene>
<dbReference type="InterPro" id="IPR013325">
    <property type="entry name" value="RNA_pol_sigma_r2"/>
</dbReference>
<dbReference type="InterPro" id="IPR014284">
    <property type="entry name" value="RNA_pol_sigma-70_dom"/>
</dbReference>
<evidence type="ECO:0000256" key="1">
    <source>
        <dbReference type="ARBA" id="ARBA00010641"/>
    </source>
</evidence>
<dbReference type="GO" id="GO:0006352">
    <property type="term" value="P:DNA-templated transcription initiation"/>
    <property type="evidence" value="ECO:0007669"/>
    <property type="project" value="InterPro"/>
</dbReference>
<feature type="domain" description="RNA polymerase sigma factor 70 region 4 type 2" evidence="6">
    <location>
        <begin position="126"/>
        <end position="175"/>
    </location>
</feature>
<dbReference type="Proteomes" id="UP000291117">
    <property type="component" value="Unassembled WGS sequence"/>
</dbReference>
<dbReference type="InterPro" id="IPR007627">
    <property type="entry name" value="RNA_pol_sigma70_r2"/>
</dbReference>